<dbReference type="Pfam" id="PF01455">
    <property type="entry name" value="HupF_HypC"/>
    <property type="match status" value="1"/>
</dbReference>
<accession>A0ABW5FTL3</accession>
<reference evidence="3" key="1">
    <citation type="journal article" date="2019" name="Int. J. Syst. Evol. Microbiol.">
        <title>The Global Catalogue of Microorganisms (GCM) 10K type strain sequencing project: providing services to taxonomists for standard genome sequencing and annotation.</title>
        <authorList>
            <consortium name="The Broad Institute Genomics Platform"/>
            <consortium name="The Broad Institute Genome Sequencing Center for Infectious Disease"/>
            <person name="Wu L."/>
            <person name="Ma J."/>
        </authorList>
    </citation>
    <scope>NUCLEOTIDE SEQUENCE [LARGE SCALE GENOMIC DNA]</scope>
    <source>
        <strain evidence="3">CGMCC 4.7645</strain>
    </source>
</reference>
<keyword evidence="3" id="KW-1185">Reference proteome</keyword>
<gene>
    <name evidence="2" type="ORF">ACFSXZ_06875</name>
</gene>
<comment type="caution">
    <text evidence="2">The sequence shown here is derived from an EMBL/GenBank/DDBJ whole genome shotgun (WGS) entry which is preliminary data.</text>
</comment>
<dbReference type="EMBL" id="JBHUKR010000004">
    <property type="protein sequence ID" value="MFD2416046.1"/>
    <property type="molecule type" value="Genomic_DNA"/>
</dbReference>
<protein>
    <submittedName>
        <fullName evidence="2">HypC/HybG/HupF family hydrogenase formation chaperone</fullName>
    </submittedName>
</protein>
<evidence type="ECO:0000256" key="1">
    <source>
        <dbReference type="ARBA" id="ARBA00006018"/>
    </source>
</evidence>
<dbReference type="InterPro" id="IPR001109">
    <property type="entry name" value="Hydrogenase_HupF/HypC"/>
</dbReference>
<dbReference type="Gene3D" id="2.30.30.140">
    <property type="match status" value="1"/>
</dbReference>
<proteinExistence type="inferred from homology"/>
<dbReference type="RefSeq" id="WP_378262405.1">
    <property type="nucleotide sequence ID" value="NZ_JBHUKR010000004.1"/>
</dbReference>
<organism evidence="2 3">
    <name type="scientific">Amycolatopsis pigmentata</name>
    <dbReference type="NCBI Taxonomy" id="450801"/>
    <lineage>
        <taxon>Bacteria</taxon>
        <taxon>Bacillati</taxon>
        <taxon>Actinomycetota</taxon>
        <taxon>Actinomycetes</taxon>
        <taxon>Pseudonocardiales</taxon>
        <taxon>Pseudonocardiaceae</taxon>
        <taxon>Amycolatopsis</taxon>
    </lineage>
</organism>
<evidence type="ECO:0000313" key="3">
    <source>
        <dbReference type="Proteomes" id="UP001597417"/>
    </source>
</evidence>
<dbReference type="Proteomes" id="UP001597417">
    <property type="component" value="Unassembled WGS sequence"/>
</dbReference>
<name>A0ABW5FTL3_9PSEU</name>
<evidence type="ECO:0000313" key="2">
    <source>
        <dbReference type="EMBL" id="MFD2416046.1"/>
    </source>
</evidence>
<comment type="similarity">
    <text evidence="1">Belongs to the HupF/HypC family.</text>
</comment>
<sequence length="74" mass="7727">MKQEPCDERVCVTCSDTAVEVVVVGLLDGDLAEADPGDGRIEEVSVALVDARPGDRILVHAGEAIAVTGRNAHD</sequence>